<evidence type="ECO:0000256" key="2">
    <source>
        <dbReference type="ARBA" id="ARBA00022759"/>
    </source>
</evidence>
<dbReference type="STRING" id="1588748.HMPREF3182_01132"/>
<keyword evidence="7" id="KW-1185">Reference proteome</keyword>
<dbReference type="RefSeq" id="WP_007392747.1">
    <property type="nucleotide sequence ID" value="NZ_KQ960952.1"/>
</dbReference>
<reference evidence="7" key="1">
    <citation type="submission" date="2016-01" db="EMBL/GenBank/DDBJ databases">
        <authorList>
            <person name="Mitreva M."/>
            <person name="Pepin K.H."/>
            <person name="Mihindukulasuriya K.A."/>
            <person name="Fulton R."/>
            <person name="Fronick C."/>
            <person name="O'Laughlin M."/>
            <person name="Miner T."/>
            <person name="Herter B."/>
            <person name="Rosa B.A."/>
            <person name="Cordes M."/>
            <person name="Tomlinson C."/>
            <person name="Wollam A."/>
            <person name="Palsikar V.B."/>
            <person name="Mardis E.R."/>
            <person name="Wilson R.K."/>
        </authorList>
    </citation>
    <scope>NUCLEOTIDE SEQUENCE [LARGE SCALE GENOMIC DNA]</scope>
    <source>
        <strain evidence="7">KA00182</strain>
    </source>
</reference>
<evidence type="ECO:0000259" key="5">
    <source>
        <dbReference type="Pfam" id="PF00636"/>
    </source>
</evidence>
<dbReference type="SUPFAM" id="SSF69065">
    <property type="entry name" value="RNase III domain-like"/>
    <property type="match status" value="1"/>
</dbReference>
<comment type="caution">
    <text evidence="6">The sequence shown here is derived from an EMBL/GenBank/DDBJ whole genome shotgun (WGS) entry which is preliminary data.</text>
</comment>
<keyword evidence="4" id="KW-0690">Ribosome biogenesis</keyword>
<feature type="domain" description="RNase III" evidence="5">
    <location>
        <begin position="37"/>
        <end position="133"/>
    </location>
</feature>
<feature type="active site" evidence="4">
    <location>
        <position position="43"/>
    </location>
</feature>
<dbReference type="Proteomes" id="UP000070160">
    <property type="component" value="Unassembled WGS sequence"/>
</dbReference>
<dbReference type="GO" id="GO:0005737">
    <property type="term" value="C:cytoplasm"/>
    <property type="evidence" value="ECO:0007669"/>
    <property type="project" value="UniProtKB-SubCell"/>
</dbReference>
<name>A0A134CEP6_9FIRM</name>
<dbReference type="EMBL" id="LSDT01000044">
    <property type="protein sequence ID" value="KXB90708.1"/>
    <property type="molecule type" value="Genomic_DNA"/>
</dbReference>
<organism evidence="6 7">
    <name type="scientific">Megasphaera hutchinsoni</name>
    <dbReference type="NCBI Taxonomy" id="1588748"/>
    <lineage>
        <taxon>Bacteria</taxon>
        <taxon>Bacillati</taxon>
        <taxon>Bacillota</taxon>
        <taxon>Negativicutes</taxon>
        <taxon>Veillonellales</taxon>
        <taxon>Veillonellaceae</taxon>
        <taxon>Megasphaera</taxon>
    </lineage>
</organism>
<keyword evidence="4" id="KW-0460">Magnesium</keyword>
<dbReference type="Gene3D" id="1.10.1520.10">
    <property type="entry name" value="Ribonuclease III domain"/>
    <property type="match status" value="1"/>
</dbReference>
<dbReference type="InterPro" id="IPR036389">
    <property type="entry name" value="RNase_III_sf"/>
</dbReference>
<comment type="function">
    <text evidence="4">Involved in correct processing of both the 5' and 3' ends of 23S rRNA precursor. Processes 30S rRNA precursor transcript even in absence of ribonuclease 3 (Rnc); Rnc processes 30S rRNA into smaller rRNA precursors.</text>
</comment>
<evidence type="ECO:0000256" key="4">
    <source>
        <dbReference type="HAMAP-Rule" id="MF_01468"/>
    </source>
</evidence>
<comment type="subcellular location">
    <subcellularLocation>
        <location evidence="4">Cytoplasm</location>
    </subcellularLocation>
</comment>
<comment type="cofactor">
    <cofactor evidence="4">
        <name>Mg(2+)</name>
        <dbReference type="ChEBI" id="CHEBI:18420"/>
    </cofactor>
</comment>
<keyword evidence="1 4" id="KW-0540">Nuclease</keyword>
<evidence type="ECO:0000313" key="7">
    <source>
        <dbReference type="Proteomes" id="UP000070160"/>
    </source>
</evidence>
<dbReference type="GO" id="GO:0006364">
    <property type="term" value="P:rRNA processing"/>
    <property type="evidence" value="ECO:0007669"/>
    <property type="project" value="UniProtKB-UniRule"/>
</dbReference>
<evidence type="ECO:0000256" key="1">
    <source>
        <dbReference type="ARBA" id="ARBA00022722"/>
    </source>
</evidence>
<sequence length="163" mass="18781">MKFAHLQALKQKAYQAFLENQVFDNSSKDPAAFDSLSLAFIGDAYYSLCMRKKLITLGIPHVQVTHLLAAEFVSAKCQSFVYRHMQTMLTEMEKKVCLRARNAHSQVPKSASVQEYKESTALEALLGYVIIAQQEKRKDELMKQIMLYVQQYCEMIHGRSRHE</sequence>
<keyword evidence="3 4" id="KW-0378">Hydrolase</keyword>
<dbReference type="PATRIC" id="fig|1588748.3.peg.1092"/>
<dbReference type="Pfam" id="PF00636">
    <property type="entry name" value="Ribonuclease_3"/>
    <property type="match status" value="1"/>
</dbReference>
<keyword evidence="2 4" id="KW-0255">Endonuclease</keyword>
<dbReference type="InterPro" id="IPR000999">
    <property type="entry name" value="RNase_III_dom"/>
</dbReference>
<dbReference type="AlphaFoldDB" id="A0A134CEP6"/>
<dbReference type="PANTHER" id="PTHR34276:SF1">
    <property type="entry name" value="MINI-RIBONUCLEASE 3"/>
    <property type="match status" value="1"/>
</dbReference>
<dbReference type="InterPro" id="IPR008226">
    <property type="entry name" value="Mini3_fam"/>
</dbReference>
<proteinExistence type="inferred from homology"/>
<keyword evidence="4" id="KW-0694">RNA-binding</keyword>
<evidence type="ECO:0000313" key="6">
    <source>
        <dbReference type="EMBL" id="KXB90708.1"/>
    </source>
</evidence>
<dbReference type="GO" id="GO:0004525">
    <property type="term" value="F:ribonuclease III activity"/>
    <property type="evidence" value="ECO:0007669"/>
    <property type="project" value="InterPro"/>
</dbReference>
<dbReference type="EC" id="3.1.26.-" evidence="4"/>
<comment type="subunit">
    <text evidence="4">Homodimer.</text>
</comment>
<protein>
    <recommendedName>
        <fullName evidence="4">Mini-ribonuclease 3</fullName>
        <shortName evidence="4">Mini-3</shortName>
        <shortName evidence="4">Mini-RNase 3</shortName>
        <ecNumber evidence="4">3.1.26.-</ecNumber>
    </recommendedName>
    <alternativeName>
        <fullName evidence="4">Mini-RNase III</fullName>
        <shortName evidence="4">Mini-III</shortName>
    </alternativeName>
</protein>
<accession>A0A134CEP6</accession>
<keyword evidence="4" id="KW-0699">rRNA-binding</keyword>
<dbReference type="HAMAP" id="MF_01468">
    <property type="entry name" value="RNase_Mini_III"/>
    <property type="match status" value="1"/>
</dbReference>
<dbReference type="GO" id="GO:0019843">
    <property type="term" value="F:rRNA binding"/>
    <property type="evidence" value="ECO:0007669"/>
    <property type="project" value="UniProtKB-UniRule"/>
</dbReference>
<gene>
    <name evidence="4" type="primary">mrnC</name>
    <name evidence="6" type="ORF">HMPREF3182_01132</name>
</gene>
<evidence type="ECO:0000256" key="3">
    <source>
        <dbReference type="ARBA" id="ARBA00022801"/>
    </source>
</evidence>
<keyword evidence="4" id="KW-0963">Cytoplasm</keyword>
<keyword evidence="4" id="KW-0698">rRNA processing</keyword>
<dbReference type="PANTHER" id="PTHR34276">
    <property type="entry name" value="MINI-RIBONUCLEASE 3"/>
    <property type="match status" value="1"/>
</dbReference>
<comment type="similarity">
    <text evidence="4">Belongs to the MrnC RNase family.</text>
</comment>